<accession>A0ABV1I437</accession>
<organism evidence="2 3">
    <name type="scientific">Hominiventricola aquisgranensis</name>
    <dbReference type="NCBI Taxonomy" id="3133164"/>
    <lineage>
        <taxon>Bacteria</taxon>
        <taxon>Bacillati</taxon>
        <taxon>Bacillota</taxon>
        <taxon>Clostridia</taxon>
        <taxon>Lachnospirales</taxon>
        <taxon>Lachnospiraceae</taxon>
        <taxon>Hominiventricola</taxon>
    </lineage>
</organism>
<protein>
    <recommendedName>
        <fullName evidence="4">Replication restart DNA helicase PriA</fullName>
    </recommendedName>
</protein>
<dbReference type="SUPFAM" id="SSF57850">
    <property type="entry name" value="RING/U-box"/>
    <property type="match status" value="1"/>
</dbReference>
<evidence type="ECO:0000313" key="3">
    <source>
        <dbReference type="Proteomes" id="UP001470288"/>
    </source>
</evidence>
<dbReference type="Gene3D" id="2.20.28.30">
    <property type="entry name" value="RNA polymerase ii, chain L"/>
    <property type="match status" value="2"/>
</dbReference>
<reference evidence="2 3" key="1">
    <citation type="submission" date="2024-03" db="EMBL/GenBank/DDBJ databases">
        <title>Human intestinal bacterial collection.</title>
        <authorList>
            <person name="Pauvert C."/>
            <person name="Hitch T.C.A."/>
            <person name="Clavel T."/>
        </authorList>
    </citation>
    <scope>NUCLEOTIDE SEQUENCE [LARGE SCALE GENOMIC DNA]</scope>
    <source>
        <strain evidence="2 3">CLA-AA-H78B</strain>
    </source>
</reference>
<evidence type="ECO:0008006" key="4">
    <source>
        <dbReference type="Google" id="ProtNLM"/>
    </source>
</evidence>
<proteinExistence type="predicted"/>
<keyword evidence="1" id="KW-1133">Transmembrane helix</keyword>
<dbReference type="PANTHER" id="PTHR37826:SF3">
    <property type="entry name" value="J DOMAIN-CONTAINING PROTEIN"/>
    <property type="match status" value="1"/>
</dbReference>
<keyword evidence="1" id="KW-0812">Transmembrane</keyword>
<dbReference type="PANTHER" id="PTHR37826">
    <property type="entry name" value="FLOTILLIN BAND_7_5 DOMAIN PROTEIN"/>
    <property type="match status" value="1"/>
</dbReference>
<evidence type="ECO:0000256" key="1">
    <source>
        <dbReference type="SAM" id="Phobius"/>
    </source>
</evidence>
<name>A0ABV1I437_9FIRM</name>
<gene>
    <name evidence="2" type="ORF">WMO62_12155</name>
</gene>
<feature type="transmembrane region" description="Helical" evidence="1">
    <location>
        <begin position="328"/>
        <end position="348"/>
    </location>
</feature>
<comment type="caution">
    <text evidence="2">The sequence shown here is derived from an EMBL/GenBank/DDBJ whole genome shotgun (WGS) entry which is preliminary data.</text>
</comment>
<dbReference type="Proteomes" id="UP001470288">
    <property type="component" value="Unassembled WGS sequence"/>
</dbReference>
<dbReference type="EMBL" id="JBBMFC010000023">
    <property type="protein sequence ID" value="MEQ2579575.1"/>
    <property type="molecule type" value="Genomic_DNA"/>
</dbReference>
<evidence type="ECO:0000313" key="2">
    <source>
        <dbReference type="EMBL" id="MEQ2579575.1"/>
    </source>
</evidence>
<keyword evidence="1" id="KW-0472">Membrane</keyword>
<keyword evidence="3" id="KW-1185">Reference proteome</keyword>
<dbReference type="RefSeq" id="WP_349144821.1">
    <property type="nucleotide sequence ID" value="NZ_JBBMFC010000023.1"/>
</dbReference>
<sequence>MSEIFYCKNCGGIMEFDAATQSLKCPHCGEEQKIDANRSAVREHKLTAEARQMVRVQDKKSTTMQCPSCGAMVEVEPNSTAKDCPYCGTAFVLAEKQTDVIVPDGVVPFQIDKKKVGEVFHKWIKGRFFAPNELKHLYQQDKLQGIYIPYWTFDAKADAVYHAEGGRNRIVEYRDSKGERHTRTEVTWYPTSGNVSNFFDDVLVRASNKLDTYLLRQIEPFHTKDIPAYSPNYLSGYSAEIYTVNLSDAHREAKEEMKTELRRLAEQDVLRRYDQVRGLRLNDNYRDETYKYVLLPVYSTAYQYKNKQYHVLINGETGRVQGEYPKSVAKILLMIAGILILIGLFFMATDAFACGAKGVPVAETAQEEYIEYEPLTVDIDGIQEV</sequence>